<dbReference type="AlphaFoldDB" id="A0A0S7WW24"/>
<sequence length="995" mass="111848">MRSTGSVVCGLALAAVIAIWISGSEAQIYGQNKVQYRGFEWSIRHTEHFDIYFYEGAEELVQYVADIAEAAYDRLEKDLQHSPSRQFPVIIYRCHSHFEQTNVITELIEESVGGFTEIFKTRVVVPFNGSYEDFRHVIVHELTHAFQFDLLYGDAFGSLLSRQYFYQPPLWLMEGVAEFQSIESLTETNMILRDAAIYDALIPIDRLEFYGGSFIVYKEGESVIRYVAQSYGRQKVGEILHQVRMRQEMDGALMAVIGKGAAELSEEWSKQMKRTFWPEFGSRDEAPSEAHRLTDHRVDGSFINLSPAVSPEGDKIAFFSNRNEYTDLLLISAIDGRVLRRLVKGERSAGFESLHAMESAISWTSDGQRIAVVGKSGGKDYIYIIEAQSGRLIDRIDVDLDACSSPAWSPDGSAIAFAGLMNGRQDLYLVSLGDRSVTRLTDDQFDDRDPAWNPDGNQLAFVSDRTDGESEDAVFGQYAAFVLSPVRPGGEIRRLTARGSQASRPCWSEEGTKLIYVSDASGTRNLHLYDLSDSTEARVTDLVGGVYTPSWSADGKRMAMAIYGERGWDIFTVKDPVENLTRVPTESTVADAGGTELTEMADVHEALYSEEADEPGEEAGLSDVTETEVLGETEESLPGVDEEERPEVEKYRIRFTPDWITGGLQYSTGYGFAGQTGLSFSDILGNHRIYFESDLFSNITESNFVLAYYYLPRRIDWGAAVYQQRYYYFSGDGLIALRTFGASALARYPFSRYHRLDFSLDGYVIQEDSITFVQRGYYDIEAVRTRSRAFVLLPAISFVQDNALWGVTGPVNGSRCIFSAARSLPELGSDLKFTTGYFDCRRYLRLGQRHTLALRLLGAGSMGRDRERFWLGGNETLRGYTLGDSLFGTRVGLATAELRFPFVDHFLVAFPLPVELRSVRGATFVDLGAVYEEDEDFELWRDTSGEPELVDLRLGFGAGVRVRLSFLVIRYDVGWASNLRETTRPRHYVSLGPEF</sequence>
<dbReference type="InterPro" id="IPR000184">
    <property type="entry name" value="Bac_surfAg_D15"/>
</dbReference>
<reference evidence="5 6" key="1">
    <citation type="journal article" date="2015" name="Microbiome">
        <title>Genomic resolution of linkages in carbon, nitrogen, and sulfur cycling among widespread estuary sediment bacteria.</title>
        <authorList>
            <person name="Baker B.J."/>
            <person name="Lazar C.S."/>
            <person name="Teske A.P."/>
            <person name="Dick G.J."/>
        </authorList>
    </citation>
    <scope>NUCLEOTIDE SEQUENCE [LARGE SCALE GENOMIC DNA]</scope>
    <source>
        <strain evidence="5">DG_24</strain>
    </source>
</reference>
<comment type="subcellular location">
    <subcellularLocation>
        <location evidence="1">Membrane</location>
    </subcellularLocation>
</comment>
<dbReference type="Proteomes" id="UP000052008">
    <property type="component" value="Unassembled WGS sequence"/>
</dbReference>
<evidence type="ECO:0000256" key="2">
    <source>
        <dbReference type="ARBA" id="ARBA00009820"/>
    </source>
</evidence>
<dbReference type="Pfam" id="PF01103">
    <property type="entry name" value="Omp85"/>
    <property type="match status" value="1"/>
</dbReference>
<protein>
    <recommendedName>
        <fullName evidence="4">Bacterial surface antigen (D15) domain-containing protein</fullName>
    </recommendedName>
</protein>
<dbReference type="PANTHER" id="PTHR36842">
    <property type="entry name" value="PROTEIN TOLB HOMOLOG"/>
    <property type="match status" value="1"/>
</dbReference>
<dbReference type="InterPro" id="IPR011659">
    <property type="entry name" value="WD40"/>
</dbReference>
<evidence type="ECO:0000259" key="4">
    <source>
        <dbReference type="Pfam" id="PF01103"/>
    </source>
</evidence>
<dbReference type="Gene3D" id="2.40.160.50">
    <property type="entry name" value="membrane protein fhac: a member of the omp85/tpsb transporter family"/>
    <property type="match status" value="1"/>
</dbReference>
<dbReference type="EMBL" id="LIZS01000004">
    <property type="protein sequence ID" value="KPJ54356.1"/>
    <property type="molecule type" value="Genomic_DNA"/>
</dbReference>
<feature type="domain" description="Bacterial surface antigen (D15)" evidence="4">
    <location>
        <begin position="709"/>
        <end position="994"/>
    </location>
</feature>
<dbReference type="GO" id="GO:0019867">
    <property type="term" value="C:outer membrane"/>
    <property type="evidence" value="ECO:0007669"/>
    <property type="project" value="InterPro"/>
</dbReference>
<evidence type="ECO:0000256" key="3">
    <source>
        <dbReference type="ARBA" id="ARBA00023136"/>
    </source>
</evidence>
<dbReference type="Pfam" id="PF07676">
    <property type="entry name" value="PD40"/>
    <property type="match status" value="5"/>
</dbReference>
<organism evidence="5 6">
    <name type="scientific">candidate division TA06 bacterium DG_24</name>
    <dbReference type="NCBI Taxonomy" id="1703770"/>
    <lineage>
        <taxon>Bacteria</taxon>
        <taxon>Bacteria division TA06</taxon>
    </lineage>
</organism>
<evidence type="ECO:0000256" key="1">
    <source>
        <dbReference type="ARBA" id="ARBA00004370"/>
    </source>
</evidence>
<name>A0A0S7WW24_UNCT6</name>
<comment type="similarity">
    <text evidence="2">Belongs to the TolB family.</text>
</comment>
<evidence type="ECO:0000313" key="5">
    <source>
        <dbReference type="EMBL" id="KPJ54356.1"/>
    </source>
</evidence>
<comment type="caution">
    <text evidence="5">The sequence shown here is derived from an EMBL/GenBank/DDBJ whole genome shotgun (WGS) entry which is preliminary data.</text>
</comment>
<evidence type="ECO:0000313" key="6">
    <source>
        <dbReference type="Proteomes" id="UP000052008"/>
    </source>
</evidence>
<dbReference type="Gene3D" id="2.120.10.30">
    <property type="entry name" value="TolB, C-terminal domain"/>
    <property type="match status" value="2"/>
</dbReference>
<gene>
    <name evidence="5" type="ORF">AMJ39_01110</name>
</gene>
<dbReference type="STRING" id="1703770.AMJ39_01110"/>
<keyword evidence="3" id="KW-0472">Membrane</keyword>
<accession>A0A0S7WW24</accession>
<dbReference type="SUPFAM" id="SSF69304">
    <property type="entry name" value="Tricorn protease N-terminal domain"/>
    <property type="match status" value="1"/>
</dbReference>
<proteinExistence type="inferred from homology"/>
<dbReference type="InterPro" id="IPR011042">
    <property type="entry name" value="6-blade_b-propeller_TolB-like"/>
</dbReference>
<dbReference type="PANTHER" id="PTHR36842:SF1">
    <property type="entry name" value="PROTEIN TOLB"/>
    <property type="match status" value="1"/>
</dbReference>